<feature type="domain" description="Sulfatase N-terminal" evidence="7">
    <location>
        <begin position="1"/>
        <end position="264"/>
    </location>
</feature>
<name>A0A2G8L4Z9_STIJA</name>
<dbReference type="InterPro" id="IPR000917">
    <property type="entry name" value="Sulfatase_N"/>
</dbReference>
<keyword evidence="4" id="KW-0378">Hydrolase</keyword>
<comment type="cofactor">
    <cofactor evidence="1">
        <name>Ca(2+)</name>
        <dbReference type="ChEBI" id="CHEBI:29108"/>
    </cofactor>
</comment>
<evidence type="ECO:0000256" key="5">
    <source>
        <dbReference type="ARBA" id="ARBA00022837"/>
    </source>
</evidence>
<dbReference type="AlphaFoldDB" id="A0A2G8L4Z9"/>
<organism evidence="8 9">
    <name type="scientific">Stichopus japonicus</name>
    <name type="common">Sea cucumber</name>
    <dbReference type="NCBI Taxonomy" id="307972"/>
    <lineage>
        <taxon>Eukaryota</taxon>
        <taxon>Metazoa</taxon>
        <taxon>Echinodermata</taxon>
        <taxon>Eleutherozoa</taxon>
        <taxon>Echinozoa</taxon>
        <taxon>Holothuroidea</taxon>
        <taxon>Aspidochirotacea</taxon>
        <taxon>Aspidochirotida</taxon>
        <taxon>Stichopodidae</taxon>
        <taxon>Apostichopus</taxon>
    </lineage>
</organism>
<keyword evidence="9" id="KW-1185">Reference proteome</keyword>
<evidence type="ECO:0000256" key="4">
    <source>
        <dbReference type="ARBA" id="ARBA00022801"/>
    </source>
</evidence>
<reference evidence="8 9" key="1">
    <citation type="journal article" date="2017" name="PLoS Biol.">
        <title>The sea cucumber genome provides insights into morphological evolution and visceral regeneration.</title>
        <authorList>
            <person name="Zhang X."/>
            <person name="Sun L."/>
            <person name="Yuan J."/>
            <person name="Sun Y."/>
            <person name="Gao Y."/>
            <person name="Zhang L."/>
            <person name="Li S."/>
            <person name="Dai H."/>
            <person name="Hamel J.F."/>
            <person name="Liu C."/>
            <person name="Yu Y."/>
            <person name="Liu S."/>
            <person name="Lin W."/>
            <person name="Guo K."/>
            <person name="Jin S."/>
            <person name="Xu P."/>
            <person name="Storey K.B."/>
            <person name="Huan P."/>
            <person name="Zhang T."/>
            <person name="Zhou Y."/>
            <person name="Zhang J."/>
            <person name="Lin C."/>
            <person name="Li X."/>
            <person name="Xing L."/>
            <person name="Huo D."/>
            <person name="Sun M."/>
            <person name="Wang L."/>
            <person name="Mercier A."/>
            <person name="Li F."/>
            <person name="Yang H."/>
            <person name="Xiang J."/>
        </authorList>
    </citation>
    <scope>NUCLEOTIDE SEQUENCE [LARGE SCALE GENOMIC DNA]</scope>
    <source>
        <strain evidence="8">Shaxun</strain>
        <tissue evidence="8">Muscle</tissue>
    </source>
</reference>
<dbReference type="Pfam" id="PF00884">
    <property type="entry name" value="Sulfatase"/>
    <property type="match status" value="1"/>
</dbReference>
<evidence type="ECO:0000313" key="9">
    <source>
        <dbReference type="Proteomes" id="UP000230750"/>
    </source>
</evidence>
<dbReference type="PANTHER" id="PTHR10342">
    <property type="entry name" value="ARYLSULFATASE"/>
    <property type="match status" value="1"/>
</dbReference>
<protein>
    <submittedName>
        <fullName evidence="8">Putative arylsulfatase B-like</fullName>
    </submittedName>
</protein>
<dbReference type="STRING" id="307972.A0A2G8L4Z9"/>
<keyword evidence="5" id="KW-0106">Calcium</keyword>
<dbReference type="EMBL" id="MRZV01000218">
    <property type="protein sequence ID" value="PIK55359.1"/>
    <property type="molecule type" value="Genomic_DNA"/>
</dbReference>
<evidence type="ECO:0000256" key="2">
    <source>
        <dbReference type="ARBA" id="ARBA00008779"/>
    </source>
</evidence>
<dbReference type="InterPro" id="IPR017850">
    <property type="entry name" value="Alkaline_phosphatase_core_sf"/>
</dbReference>
<accession>A0A2G8L4Z9</accession>
<evidence type="ECO:0000256" key="1">
    <source>
        <dbReference type="ARBA" id="ARBA00001913"/>
    </source>
</evidence>
<evidence type="ECO:0000313" key="8">
    <source>
        <dbReference type="EMBL" id="PIK55359.1"/>
    </source>
</evidence>
<dbReference type="PROSITE" id="PS00149">
    <property type="entry name" value="SULFATASE_2"/>
    <property type="match status" value="1"/>
</dbReference>
<proteinExistence type="inferred from homology"/>
<dbReference type="SUPFAM" id="SSF53649">
    <property type="entry name" value="Alkaline phosphatase-like"/>
    <property type="match status" value="1"/>
</dbReference>
<dbReference type="CDD" id="cd16029">
    <property type="entry name" value="4-S"/>
    <property type="match status" value="1"/>
</dbReference>
<sequence>MSGRYQIHTGLQHGIIWPPQPHCLPLTDPTLADKLKEAGYATHAVGKWHLGIYKKACWPTQRGFDSYFGYLTGSEDYYTHSRGCGMPNFPTCKKWNGLDLYENEEPAWDYKQNYSTFLFVDKAKDVISAHDKTKPMFLYLPFQAVHGPLQVPQSYKDLYPNITNKARQTLLGMVTCMDEGIGNITQHLKQEGLWNDTVLVFSTDNGGQILVGGSNFPLRGWKGSLWEGGLHGVGFVSGGIIPESRKGVFSSELIHVSDWFPTLVKGVAGWDLNGTSLDGFNQWPTISQGASSPRMELLHNIDPIFNSSSKPSMTRKEPVSFDQSIRAALRLGDWKIVTGNPGNGSWISPPEDGTPSVHPDEPASKNLWLFNIKEDPYEYFDLSESQTDIVKKLLGRLDFYYKGAVPVDYPDGDPNCDPAMHNNTWSSWE</sequence>
<evidence type="ECO:0000259" key="7">
    <source>
        <dbReference type="Pfam" id="PF00884"/>
    </source>
</evidence>
<dbReference type="OrthoDB" id="103349at2759"/>
<dbReference type="InterPro" id="IPR024607">
    <property type="entry name" value="Sulfatase_CS"/>
</dbReference>
<dbReference type="Gene3D" id="3.30.1120.10">
    <property type="match status" value="1"/>
</dbReference>
<evidence type="ECO:0000256" key="6">
    <source>
        <dbReference type="ARBA" id="ARBA00023180"/>
    </source>
</evidence>
<gene>
    <name evidence="8" type="ORF">BSL78_07729</name>
</gene>
<keyword evidence="3" id="KW-0479">Metal-binding</keyword>
<dbReference type="PANTHER" id="PTHR10342:SF274">
    <property type="entry name" value="ARYLSULFATASE B"/>
    <property type="match status" value="1"/>
</dbReference>
<dbReference type="GO" id="GO:0046872">
    <property type="term" value="F:metal ion binding"/>
    <property type="evidence" value="ECO:0007669"/>
    <property type="project" value="UniProtKB-KW"/>
</dbReference>
<comment type="caution">
    <text evidence="8">The sequence shown here is derived from an EMBL/GenBank/DDBJ whole genome shotgun (WGS) entry which is preliminary data.</text>
</comment>
<dbReference type="Proteomes" id="UP000230750">
    <property type="component" value="Unassembled WGS sequence"/>
</dbReference>
<dbReference type="GO" id="GO:0008484">
    <property type="term" value="F:sulfuric ester hydrolase activity"/>
    <property type="evidence" value="ECO:0007669"/>
    <property type="project" value="InterPro"/>
</dbReference>
<evidence type="ECO:0000256" key="3">
    <source>
        <dbReference type="ARBA" id="ARBA00022723"/>
    </source>
</evidence>
<keyword evidence="6" id="KW-0325">Glycoprotein</keyword>
<dbReference type="InterPro" id="IPR047115">
    <property type="entry name" value="ARSB"/>
</dbReference>
<dbReference type="Gene3D" id="3.40.720.10">
    <property type="entry name" value="Alkaline Phosphatase, subunit A"/>
    <property type="match status" value="1"/>
</dbReference>
<comment type="similarity">
    <text evidence="2">Belongs to the sulfatase family.</text>
</comment>